<dbReference type="Pfam" id="PF00085">
    <property type="entry name" value="Thioredoxin"/>
    <property type="match status" value="1"/>
</dbReference>
<feature type="domain" description="Thioredoxin" evidence="6">
    <location>
        <begin position="28"/>
        <end position="166"/>
    </location>
</feature>
<feature type="coiled-coil region" evidence="3">
    <location>
        <begin position="535"/>
        <end position="569"/>
    </location>
</feature>
<organism evidence="7 8">
    <name type="scientific">Hanseniaspora guilliermondii</name>
    <dbReference type="NCBI Taxonomy" id="56406"/>
    <lineage>
        <taxon>Eukaryota</taxon>
        <taxon>Fungi</taxon>
        <taxon>Dikarya</taxon>
        <taxon>Ascomycota</taxon>
        <taxon>Saccharomycotina</taxon>
        <taxon>Saccharomycetes</taxon>
        <taxon>Saccharomycodales</taxon>
        <taxon>Saccharomycodaceae</taxon>
        <taxon>Hanseniaspora</taxon>
    </lineage>
</organism>
<keyword evidence="4" id="KW-1133">Transmembrane helix</keyword>
<dbReference type="InterPro" id="IPR051063">
    <property type="entry name" value="PDI"/>
</dbReference>
<proteinExistence type="inferred from homology"/>
<accession>A0A1L0AV58</accession>
<comment type="similarity">
    <text evidence="1">Belongs to the protein disulfide isomerase family.</text>
</comment>
<dbReference type="GO" id="GO:0006457">
    <property type="term" value="P:protein folding"/>
    <property type="evidence" value="ECO:0007669"/>
    <property type="project" value="TreeGrafter"/>
</dbReference>
<evidence type="ECO:0000256" key="3">
    <source>
        <dbReference type="SAM" id="Coils"/>
    </source>
</evidence>
<evidence type="ECO:0000313" key="7">
    <source>
        <dbReference type="EMBL" id="SGZ38370.1"/>
    </source>
</evidence>
<dbReference type="GO" id="GO:0003756">
    <property type="term" value="F:protein disulfide isomerase activity"/>
    <property type="evidence" value="ECO:0007669"/>
    <property type="project" value="TreeGrafter"/>
</dbReference>
<evidence type="ECO:0000256" key="5">
    <source>
        <dbReference type="SAM" id="SignalP"/>
    </source>
</evidence>
<sequence length="781" mass="90765">MIKRLLNIVFISLLYASSRLMKSSVNAVVIPEDKDSFVMPEYLNTDTFYSQVSKKLTIVEFFSPYCSHCKTLAPIWKDVVQTFSEKGMDKEYGIEFKQVDCIQSGDLCSDEDIGFYPYIRLYGPEKDGFDKDALVVSKYHLKDYPSDFKRTKDDIIKFAKLEGLKYNSIEEMVSEADDQNEEFHTSDEEVSLTNDELVSIISDIDVTSGKPMIDNDSPWIIVFTDKHEKSNSVKWWESDPFFKKNWKPLKKEADVLGIKTASYKCKSSNADELNEDICNEIFSDDVSDFPKLVVLTPKKKINKLFTYDKLDMGGFSNKKIIDFAMRVNHNSYIPEISSLDIGSFINQRKISNEPVAQSRDEKIYVVFQYDAETVTSEDFDFLEHLILPLSKIPNLYLFKTSFDLEKFNKRQVEKIVANIKNEGHQVEYNTNMITNKLLSQVPTFHIYKENSMVPSTYRCFSTVDLRDLKAVLNWVYRDTLPSIIELKDTNAEYIFDFDKKDYEQVVLFFLDSAKNLDEISQDIHTYRINYEYYELERWNYQYESLNEKRKSKEDKINKLKNEVTGSDRRVLFKEMKKEIILNDFEKRAIFAVVDTRKYPLNEYNFIHEALNGYSKVDQLKPGSLLVIDNAGYVNEEITVFDKELSLDELDDTQELKLKEFLLAELLVRINLNKKGMSQNAYETIKPNVYIKVHSLNKKGLSITTMFGILMCFVGIIGMLKRNNKAKGKSVIISLLHAIVSWPFKILGLFRDHNGKIRFFGRSRKNKASLTYNEVGLLEKSS</sequence>
<name>A0A1L0AV58_9ASCO</name>
<dbReference type="EMBL" id="FQNF01000006">
    <property type="protein sequence ID" value="SGZ38370.1"/>
    <property type="molecule type" value="Genomic_DNA"/>
</dbReference>
<dbReference type="PANTHER" id="PTHR45672">
    <property type="entry name" value="PROTEIN DISULFIDE-ISOMERASE C17H9.14C-RELATED"/>
    <property type="match status" value="1"/>
</dbReference>
<evidence type="ECO:0000256" key="1">
    <source>
        <dbReference type="ARBA" id="ARBA00006347"/>
    </source>
</evidence>
<feature type="signal peptide" evidence="5">
    <location>
        <begin position="1"/>
        <end position="27"/>
    </location>
</feature>
<keyword evidence="2 5" id="KW-0732">Signal</keyword>
<reference evidence="8" key="1">
    <citation type="submission" date="2016-11" db="EMBL/GenBank/DDBJ databases">
        <authorList>
            <person name="Guldener U."/>
        </authorList>
    </citation>
    <scope>NUCLEOTIDE SEQUENCE [LARGE SCALE GENOMIC DNA]</scope>
</reference>
<feature type="chain" id="PRO_5013244753" description="Thioredoxin domain-containing protein" evidence="5">
    <location>
        <begin position="28"/>
        <end position="781"/>
    </location>
</feature>
<dbReference type="GO" id="GO:0005783">
    <property type="term" value="C:endoplasmic reticulum"/>
    <property type="evidence" value="ECO:0007669"/>
    <property type="project" value="TreeGrafter"/>
</dbReference>
<dbReference type="InterPro" id="IPR036249">
    <property type="entry name" value="Thioredoxin-like_sf"/>
</dbReference>
<dbReference type="InterPro" id="IPR013766">
    <property type="entry name" value="Thioredoxin_domain"/>
</dbReference>
<dbReference type="Gene3D" id="3.40.30.10">
    <property type="entry name" value="Glutaredoxin"/>
    <property type="match status" value="1"/>
</dbReference>
<evidence type="ECO:0000259" key="6">
    <source>
        <dbReference type="PROSITE" id="PS51352"/>
    </source>
</evidence>
<keyword evidence="3" id="KW-0175">Coiled coil</keyword>
<dbReference type="AlphaFoldDB" id="A0A1L0AV58"/>
<dbReference type="SUPFAM" id="SSF52833">
    <property type="entry name" value="Thioredoxin-like"/>
    <property type="match status" value="1"/>
</dbReference>
<keyword evidence="4" id="KW-0812">Transmembrane</keyword>
<evidence type="ECO:0000313" key="8">
    <source>
        <dbReference type="Proteomes" id="UP000183365"/>
    </source>
</evidence>
<protein>
    <recommendedName>
        <fullName evidence="6">Thioredoxin domain-containing protein</fullName>
    </recommendedName>
</protein>
<dbReference type="PANTHER" id="PTHR45672:SF3">
    <property type="entry name" value="THIOREDOXIN DOMAIN-CONTAINING PROTEIN 5"/>
    <property type="match status" value="1"/>
</dbReference>
<feature type="transmembrane region" description="Helical" evidence="4">
    <location>
        <begin position="699"/>
        <end position="719"/>
    </location>
</feature>
<keyword evidence="4" id="KW-0472">Membrane</keyword>
<dbReference type="CDD" id="cd02961">
    <property type="entry name" value="PDI_a_family"/>
    <property type="match status" value="1"/>
</dbReference>
<gene>
    <name evidence="7" type="ORF">HGUI_00570</name>
</gene>
<keyword evidence="8" id="KW-1185">Reference proteome</keyword>
<dbReference type="OrthoDB" id="72053at2759"/>
<dbReference type="PROSITE" id="PS51352">
    <property type="entry name" value="THIOREDOXIN_2"/>
    <property type="match status" value="1"/>
</dbReference>
<dbReference type="VEuPathDB" id="FungiDB:HGUI_00570"/>
<dbReference type="Proteomes" id="UP000183365">
    <property type="component" value="Unassembled WGS sequence"/>
</dbReference>
<evidence type="ECO:0000256" key="2">
    <source>
        <dbReference type="ARBA" id="ARBA00022729"/>
    </source>
</evidence>
<evidence type="ECO:0000256" key="4">
    <source>
        <dbReference type="SAM" id="Phobius"/>
    </source>
</evidence>